<keyword evidence="2" id="KW-1185">Reference proteome</keyword>
<accession>A0ABR2QTX4</accession>
<comment type="caution">
    <text evidence="1">The sequence shown here is derived from an EMBL/GenBank/DDBJ whole genome shotgun (WGS) entry which is preliminary data.</text>
</comment>
<gene>
    <name evidence="1" type="ORF">V6N11_001948</name>
</gene>
<proteinExistence type="predicted"/>
<dbReference type="EMBL" id="JBBPBN010000031">
    <property type="protein sequence ID" value="KAK9004140.1"/>
    <property type="molecule type" value="Genomic_DNA"/>
</dbReference>
<name>A0ABR2QTX4_9ROSI</name>
<protein>
    <submittedName>
        <fullName evidence="1">Uncharacterized protein</fullName>
    </submittedName>
</protein>
<evidence type="ECO:0000313" key="2">
    <source>
        <dbReference type="Proteomes" id="UP001396334"/>
    </source>
</evidence>
<reference evidence="1 2" key="1">
    <citation type="journal article" date="2024" name="G3 (Bethesda)">
        <title>Genome assembly of Hibiscus sabdariffa L. provides insights into metabolisms of medicinal natural products.</title>
        <authorList>
            <person name="Kim T."/>
        </authorList>
    </citation>
    <scope>NUCLEOTIDE SEQUENCE [LARGE SCALE GENOMIC DNA]</scope>
    <source>
        <strain evidence="1">TK-2024</strain>
        <tissue evidence="1">Old leaves</tissue>
    </source>
</reference>
<sequence>MDVENRNGLGNSNVVATLAADDVAPSNKKGRSLVESESDVPMGDEVLAHTGVFEGVHAVVPSSKVGDDETGEGSR</sequence>
<organism evidence="1 2">
    <name type="scientific">Hibiscus sabdariffa</name>
    <name type="common">roselle</name>
    <dbReference type="NCBI Taxonomy" id="183260"/>
    <lineage>
        <taxon>Eukaryota</taxon>
        <taxon>Viridiplantae</taxon>
        <taxon>Streptophyta</taxon>
        <taxon>Embryophyta</taxon>
        <taxon>Tracheophyta</taxon>
        <taxon>Spermatophyta</taxon>
        <taxon>Magnoliopsida</taxon>
        <taxon>eudicotyledons</taxon>
        <taxon>Gunneridae</taxon>
        <taxon>Pentapetalae</taxon>
        <taxon>rosids</taxon>
        <taxon>malvids</taxon>
        <taxon>Malvales</taxon>
        <taxon>Malvaceae</taxon>
        <taxon>Malvoideae</taxon>
        <taxon>Hibiscus</taxon>
    </lineage>
</organism>
<evidence type="ECO:0000313" key="1">
    <source>
        <dbReference type="EMBL" id="KAK9004140.1"/>
    </source>
</evidence>
<dbReference type="Proteomes" id="UP001396334">
    <property type="component" value="Unassembled WGS sequence"/>
</dbReference>